<gene>
    <name evidence="4" type="ORF">SAMN02745248_00124</name>
</gene>
<protein>
    <submittedName>
        <fullName evidence="4">Putative radical SAM enzyme, TIGR03279 family</fullName>
    </submittedName>
</protein>
<feature type="domain" description="PDZ" evidence="2">
    <location>
        <begin position="5"/>
        <end position="46"/>
    </location>
</feature>
<dbReference type="Gene3D" id="2.30.42.10">
    <property type="match status" value="1"/>
</dbReference>
<dbReference type="RefSeq" id="WP_072901170.1">
    <property type="nucleotide sequence ID" value="NZ_FRAD01000003.1"/>
</dbReference>
<dbReference type="InterPro" id="IPR036034">
    <property type="entry name" value="PDZ_sf"/>
</dbReference>
<dbReference type="InterPro" id="IPR058240">
    <property type="entry name" value="rSAM_sf"/>
</dbReference>
<dbReference type="Gene3D" id="3.20.20.70">
    <property type="entry name" value="Aldolase class I"/>
    <property type="match status" value="1"/>
</dbReference>
<evidence type="ECO:0000259" key="3">
    <source>
        <dbReference type="Pfam" id="PF19238"/>
    </source>
</evidence>
<evidence type="ECO:0000259" key="1">
    <source>
        <dbReference type="Pfam" id="PF04459"/>
    </source>
</evidence>
<dbReference type="InterPro" id="IPR007549">
    <property type="entry name" value="DUF512"/>
</dbReference>
<reference evidence="4 5" key="1">
    <citation type="submission" date="2016-11" db="EMBL/GenBank/DDBJ databases">
        <authorList>
            <person name="Jaros S."/>
            <person name="Januszkiewicz K."/>
            <person name="Wedrychowicz H."/>
        </authorList>
    </citation>
    <scope>NUCLEOTIDE SEQUENCE [LARGE SCALE GENOMIC DNA]</scope>
    <source>
        <strain evidence="4 5">DSM 3090</strain>
    </source>
</reference>
<accession>A0A1M6JBD8</accession>
<proteinExistence type="predicted"/>
<dbReference type="Pfam" id="PF17820">
    <property type="entry name" value="PDZ_6"/>
    <property type="match status" value="1"/>
</dbReference>
<dbReference type="InterPro" id="IPR045375">
    <property type="entry name" value="Put_radical_SAM-like_N"/>
</dbReference>
<evidence type="ECO:0000313" key="5">
    <source>
        <dbReference type="Proteomes" id="UP000183952"/>
    </source>
</evidence>
<dbReference type="AlphaFoldDB" id="A0A1M6JBD8"/>
<dbReference type="SUPFAM" id="SSF102114">
    <property type="entry name" value="Radical SAM enzymes"/>
    <property type="match status" value="1"/>
</dbReference>
<organism evidence="4 5">
    <name type="scientific">Hathewaya proteolytica DSM 3090</name>
    <dbReference type="NCBI Taxonomy" id="1121331"/>
    <lineage>
        <taxon>Bacteria</taxon>
        <taxon>Bacillati</taxon>
        <taxon>Bacillota</taxon>
        <taxon>Clostridia</taxon>
        <taxon>Eubacteriales</taxon>
        <taxon>Clostridiaceae</taxon>
        <taxon>Hathewaya</taxon>
    </lineage>
</organism>
<name>A0A1M6JBD8_9CLOT</name>
<dbReference type="Pfam" id="PF19238">
    <property type="entry name" value="Radical_SAM_2"/>
    <property type="match status" value="1"/>
</dbReference>
<dbReference type="STRING" id="1121331.SAMN02745248_00124"/>
<dbReference type="EMBL" id="FRAD01000003">
    <property type="protein sequence ID" value="SHJ44038.1"/>
    <property type="molecule type" value="Genomic_DNA"/>
</dbReference>
<keyword evidence="5" id="KW-1185">Reference proteome</keyword>
<feature type="domain" description="Putative radical SAM N-terminal" evidence="3">
    <location>
        <begin position="66"/>
        <end position="216"/>
    </location>
</feature>
<evidence type="ECO:0000313" key="4">
    <source>
        <dbReference type="EMBL" id="SHJ44038.1"/>
    </source>
</evidence>
<dbReference type="Pfam" id="PF04459">
    <property type="entry name" value="DUF512"/>
    <property type="match status" value="1"/>
</dbReference>
<dbReference type="InterPro" id="IPR013785">
    <property type="entry name" value="Aldolase_TIM"/>
</dbReference>
<feature type="domain" description="DUF512" evidence="1">
    <location>
        <begin position="219"/>
        <end position="427"/>
    </location>
</feature>
<dbReference type="Proteomes" id="UP000183952">
    <property type="component" value="Unassembled WGS sequence"/>
</dbReference>
<sequence>MKNLITTVKQGSIAEEVGIELGDYLLSINDNEIEDIIDYKYLVTDEYLVITVEKANGEVWDIEIEKEYDEDLGLDFQKSIMDEARSCTNKCIFCFIDQMPKGMRKTLYFKDDDSRLSFLQGNFLTLTNMKDKDIERIIKYKISPINISVHTTNPELRVKMLKNKFAGKIMEYMQKLSKAGIKMNCQIVMCPGINDGEELLKTVNDLYTMYPNVEAIAAVPVGVTKFRDNLFPMTIYNRDTAKKQLDIIKGIQEKFIKETGEPFIRLSDEFYIMAGENIPEKEFYGSFHQLEDGIGMMRMFQDNIHNTIKNVSKSGKGSFTFITGALAYDHVKYALDSIVKENNNIDIDVVKIKNNFFGETITVTGLITGKDIVEQLSNRKVNDYVVLPDNMIRRGYELSDDKEQVMLDDYTVDMLEKQLNRKVILCDYTGEDLIQIINEHCKEE</sequence>
<evidence type="ECO:0000259" key="2">
    <source>
        <dbReference type="Pfam" id="PF17820"/>
    </source>
</evidence>
<dbReference type="OrthoDB" id="9774724at2"/>
<dbReference type="InterPro" id="IPR041489">
    <property type="entry name" value="PDZ_6"/>
</dbReference>
<dbReference type="SUPFAM" id="SSF50156">
    <property type="entry name" value="PDZ domain-like"/>
    <property type="match status" value="1"/>
</dbReference>